<feature type="transmembrane region" description="Helical" evidence="25">
    <location>
        <begin position="133"/>
        <end position="153"/>
    </location>
</feature>
<comment type="catalytic activity">
    <reaction evidence="14">
        <text>L-aspartyl-L-lysine(out) = L-aspartyl-L-lysine(in)</text>
        <dbReference type="Rhea" id="RHEA:79411"/>
        <dbReference type="ChEBI" id="CHEBI:229953"/>
    </reaction>
</comment>
<name>A0A078KRB7_9GAMM</name>
<dbReference type="GO" id="GO:0022857">
    <property type="term" value="F:transmembrane transporter activity"/>
    <property type="evidence" value="ECO:0007669"/>
    <property type="project" value="InterPro"/>
</dbReference>
<evidence type="ECO:0000256" key="7">
    <source>
        <dbReference type="ARBA" id="ARBA00023228"/>
    </source>
</evidence>
<comment type="catalytic activity">
    <reaction evidence="8">
        <text>L-lysyl-L-alanine(out) = L-lysyl-L-alanine(in)</text>
        <dbReference type="Rhea" id="RHEA:79399"/>
        <dbReference type="ChEBI" id="CHEBI:229954"/>
    </reaction>
</comment>
<evidence type="ECO:0000256" key="17">
    <source>
        <dbReference type="ARBA" id="ARBA00044903"/>
    </source>
</evidence>
<dbReference type="OrthoDB" id="5291895at2"/>
<dbReference type="Gene3D" id="1.20.1250.20">
    <property type="entry name" value="MFS general substrate transporter like domains"/>
    <property type="match status" value="2"/>
</dbReference>
<feature type="domain" description="Major facilitator superfamily (MFS) profile" evidence="26">
    <location>
        <begin position="10"/>
        <end position="416"/>
    </location>
</feature>
<dbReference type="SUPFAM" id="SSF103473">
    <property type="entry name" value="MFS general substrate transporter"/>
    <property type="match status" value="1"/>
</dbReference>
<comment type="catalytic activity">
    <reaction evidence="18">
        <text>L-histidyl-L-alpha-amino acid(out) = L-histidyl-L-alpha-amino acid(in)</text>
        <dbReference type="Rhea" id="RHEA:79379"/>
        <dbReference type="ChEBI" id="CHEBI:229964"/>
    </reaction>
</comment>
<dbReference type="PANTHER" id="PTHR23512:SF3">
    <property type="entry name" value="MAJOR FACILITATOR SUPERFAMILY DOMAIN-CONTAINING PROTEIN 1"/>
    <property type="match status" value="1"/>
</dbReference>
<evidence type="ECO:0000256" key="23">
    <source>
        <dbReference type="ARBA" id="ARBA00045709"/>
    </source>
</evidence>
<evidence type="ECO:0000256" key="15">
    <source>
        <dbReference type="ARBA" id="ARBA00044899"/>
    </source>
</evidence>
<keyword evidence="28" id="KW-1185">Reference proteome</keyword>
<evidence type="ECO:0000313" key="28">
    <source>
        <dbReference type="Proteomes" id="UP000044071"/>
    </source>
</evidence>
<evidence type="ECO:0000256" key="16">
    <source>
        <dbReference type="ARBA" id="ARBA00044900"/>
    </source>
</evidence>
<sequence length="429" mass="47794">MSYQNKYVLSYLMWLFPLFFFAYQFILRLWPGLMMQQIMGQFSIDASHFGFLAALYYYGYSGMQIPVAIMLERFGARYVVFSFALLCGLATLTFSYTNNWYLACLSRLLIGAGSAVGFLGVSKVVSEWFPKNLYARMIGLSFTVGLLGAIYGGKPVSLLVAHYSWQNVAETLAIVAILLGLSAYLFLRSPQASVQQGADSFKLRYFKTLLCSPFIWLLAIANFLMVGSLEGFADVWGVPYLMTSFNLAKGDAAQLVSFIFIGMLFGGPMLAFFSKRLGNYKVILVAGLLMAFAFTSVLATASYNWYWFAGLFFLIGMMCCYQVIVFATGADLVSPQLLGVTVAFLNCINMLGGSFFHTLIGQRMDSGWTGTLTEEGLRLYTLESYHRSLVIIPYCAMAGALLVGLLGCLLYYRDSFNLTKSNFNKLKEI</sequence>
<comment type="function">
    <text evidence="23">Lysosomal dipeptide uniporter that selectively exports lysine, arginine or histidine-containing dipeptides with a net positive charge from the lysosome lumen into the cytosol. Could play a role in a specific type of protein O-glycosylation indirectly regulating macrophages migration and tissue invasion. Also essential for liver homeostasis.</text>
</comment>
<evidence type="ECO:0000256" key="1">
    <source>
        <dbReference type="ARBA" id="ARBA00004155"/>
    </source>
</evidence>
<protein>
    <recommendedName>
        <fullName evidence="21">Lysosomal dipeptide transporter MFSD1</fullName>
    </recommendedName>
    <alternativeName>
        <fullName evidence="22">Major facilitator superfamily domain-containing protein 1</fullName>
    </alternativeName>
</protein>
<evidence type="ECO:0000256" key="18">
    <source>
        <dbReference type="ARBA" id="ARBA00044912"/>
    </source>
</evidence>
<dbReference type="AlphaFoldDB" id="A0A078KRB7"/>
<evidence type="ECO:0000256" key="22">
    <source>
        <dbReference type="ARBA" id="ARBA00045018"/>
    </source>
</evidence>
<evidence type="ECO:0000256" key="6">
    <source>
        <dbReference type="ARBA" id="ARBA00023136"/>
    </source>
</evidence>
<dbReference type="PANTHER" id="PTHR23512">
    <property type="entry name" value="MAJOR FACILITATOR SUPERFAMILY DOMAIN-CONTAINING PROTEIN 1"/>
    <property type="match status" value="1"/>
</dbReference>
<feature type="transmembrane region" description="Helical" evidence="25">
    <location>
        <begin position="305"/>
        <end position="325"/>
    </location>
</feature>
<evidence type="ECO:0000256" key="9">
    <source>
        <dbReference type="ARBA" id="ARBA00044878"/>
    </source>
</evidence>
<dbReference type="InterPro" id="IPR020846">
    <property type="entry name" value="MFS_dom"/>
</dbReference>
<evidence type="ECO:0000256" key="8">
    <source>
        <dbReference type="ARBA" id="ARBA00044876"/>
    </source>
</evidence>
<comment type="catalytic activity">
    <reaction evidence="16">
        <text>L-lysyl-L-lysine(out) = L-lysyl-L-lysine(in)</text>
        <dbReference type="Rhea" id="RHEA:79403"/>
        <dbReference type="ChEBI" id="CHEBI:229956"/>
    </reaction>
</comment>
<dbReference type="Pfam" id="PF07690">
    <property type="entry name" value="MFS_1"/>
    <property type="match status" value="1"/>
</dbReference>
<evidence type="ECO:0000256" key="11">
    <source>
        <dbReference type="ARBA" id="ARBA00044884"/>
    </source>
</evidence>
<evidence type="ECO:0000256" key="24">
    <source>
        <dbReference type="ARBA" id="ARBA00046376"/>
    </source>
</evidence>
<evidence type="ECO:0000256" key="21">
    <source>
        <dbReference type="ARBA" id="ARBA00044985"/>
    </source>
</evidence>
<comment type="catalytic activity">
    <reaction evidence="15">
        <text>L-arginyl-L-alpha-amino acid(out) = L-arginyl-L-alpha-amino acid(in)</text>
        <dbReference type="Rhea" id="RHEA:79371"/>
        <dbReference type="ChEBI" id="CHEBI:84315"/>
    </reaction>
</comment>
<evidence type="ECO:0000256" key="14">
    <source>
        <dbReference type="ARBA" id="ARBA00044898"/>
    </source>
</evidence>
<dbReference type="eggNOG" id="COG2271">
    <property type="taxonomic scope" value="Bacteria"/>
</dbReference>
<feature type="transmembrane region" description="Helical" evidence="25">
    <location>
        <begin position="391"/>
        <end position="412"/>
    </location>
</feature>
<feature type="transmembrane region" description="Helical" evidence="25">
    <location>
        <begin position="7"/>
        <end position="26"/>
    </location>
</feature>
<evidence type="ECO:0000256" key="4">
    <source>
        <dbReference type="ARBA" id="ARBA00022692"/>
    </source>
</evidence>
<comment type="catalytic activity">
    <reaction evidence="17">
        <text>L-arginyl-glycine(out) = L-arginyl-glycine(in)</text>
        <dbReference type="Rhea" id="RHEA:79391"/>
        <dbReference type="ChEBI" id="CHEBI:229955"/>
    </reaction>
</comment>
<comment type="catalytic activity">
    <reaction evidence="10">
        <text>L-alpha-aminoacyl-L-arginine(out) = L-alpha-aminoacyl-L-arginine(in)</text>
        <dbReference type="Rhea" id="RHEA:79367"/>
        <dbReference type="ChEBI" id="CHEBI:229968"/>
    </reaction>
</comment>
<dbReference type="EMBL" id="CCSB01000001">
    <property type="protein sequence ID" value="CDZ76940.1"/>
    <property type="molecule type" value="Genomic_DNA"/>
</dbReference>
<evidence type="ECO:0000256" key="12">
    <source>
        <dbReference type="ARBA" id="ARBA00044891"/>
    </source>
</evidence>
<feature type="transmembrane region" description="Helical" evidence="25">
    <location>
        <begin position="252"/>
        <end position="273"/>
    </location>
</feature>
<evidence type="ECO:0000256" key="20">
    <source>
        <dbReference type="ARBA" id="ARBA00044924"/>
    </source>
</evidence>
<keyword evidence="4 25" id="KW-0812">Transmembrane</keyword>
<evidence type="ECO:0000256" key="25">
    <source>
        <dbReference type="SAM" id="Phobius"/>
    </source>
</evidence>
<dbReference type="Proteomes" id="UP000044071">
    <property type="component" value="Unassembled WGS sequence"/>
</dbReference>
<keyword evidence="6 25" id="KW-0472">Membrane</keyword>
<feature type="transmembrane region" description="Helical" evidence="25">
    <location>
        <begin position="100"/>
        <end position="121"/>
    </location>
</feature>
<evidence type="ECO:0000256" key="5">
    <source>
        <dbReference type="ARBA" id="ARBA00022989"/>
    </source>
</evidence>
<feature type="transmembrane region" description="Helical" evidence="25">
    <location>
        <begin position="280"/>
        <end position="299"/>
    </location>
</feature>
<evidence type="ECO:0000313" key="27">
    <source>
        <dbReference type="EMBL" id="CDZ76940.1"/>
    </source>
</evidence>
<comment type="catalytic activity">
    <reaction evidence="20">
        <text>L-lysyl-glycine(out) = L-lysyl-glycine(in)</text>
        <dbReference type="Rhea" id="RHEA:79407"/>
        <dbReference type="ChEBI" id="CHEBI:191202"/>
    </reaction>
</comment>
<dbReference type="RefSeq" id="WP_099908971.1">
    <property type="nucleotide sequence ID" value="NZ_CCVW01000001.1"/>
</dbReference>
<dbReference type="GO" id="GO:0005765">
    <property type="term" value="C:lysosomal membrane"/>
    <property type="evidence" value="ECO:0007669"/>
    <property type="project" value="UniProtKB-SubCell"/>
</dbReference>
<comment type="subcellular location">
    <subcellularLocation>
        <location evidence="1">Lysosome membrane</location>
        <topology evidence="1">Multi-pass membrane protein</topology>
    </subcellularLocation>
</comment>
<keyword evidence="3" id="KW-0813">Transport</keyword>
<gene>
    <name evidence="27" type="primary">nicT</name>
    <name evidence="27" type="ORF">BN59_01219</name>
</gene>
<evidence type="ECO:0000256" key="2">
    <source>
        <dbReference type="ARBA" id="ARBA00008335"/>
    </source>
</evidence>
<comment type="catalytic activity">
    <reaction evidence="13">
        <text>L-alpha-aminoacyl-L-lysine(out) = L-alpha-aminoacyl-L-lysine(in)</text>
        <dbReference type="Rhea" id="RHEA:79383"/>
        <dbReference type="ChEBI" id="CHEBI:229966"/>
    </reaction>
</comment>
<dbReference type="InterPro" id="IPR011701">
    <property type="entry name" value="MFS"/>
</dbReference>
<reference evidence="27 28" key="1">
    <citation type="submission" date="2014-06" db="EMBL/GenBank/DDBJ databases">
        <authorList>
            <person name="Urmite Genomes Urmite Genomes"/>
        </authorList>
    </citation>
    <scope>NUCLEOTIDE SEQUENCE [LARGE SCALE GENOMIC DNA]</scope>
</reference>
<evidence type="ECO:0000256" key="19">
    <source>
        <dbReference type="ARBA" id="ARBA00044919"/>
    </source>
</evidence>
<keyword evidence="7" id="KW-0458">Lysosome</keyword>
<comment type="catalytic activity">
    <reaction evidence="11">
        <text>L-alpha-aminoacyl-L-histidine(out) = L-alpha-aminoacyl-L-histidine(in)</text>
        <dbReference type="Rhea" id="RHEA:79375"/>
        <dbReference type="ChEBI" id="CHEBI:229967"/>
    </reaction>
</comment>
<dbReference type="PROSITE" id="PS50850">
    <property type="entry name" value="MFS"/>
    <property type="match status" value="1"/>
</dbReference>
<keyword evidence="5 25" id="KW-1133">Transmembrane helix</keyword>
<evidence type="ECO:0000256" key="10">
    <source>
        <dbReference type="ARBA" id="ARBA00044881"/>
    </source>
</evidence>
<comment type="similarity">
    <text evidence="2">Belongs to the major facilitator superfamily.</text>
</comment>
<feature type="transmembrane region" description="Helical" evidence="25">
    <location>
        <begin position="337"/>
        <end position="360"/>
    </location>
</feature>
<dbReference type="InterPro" id="IPR036259">
    <property type="entry name" value="MFS_trans_sf"/>
</dbReference>
<comment type="subunit">
    <text evidence="24">Homodimer. Interacts with lysosomal protein GLMP (via lumenal domain); the interaction starts while both proteins are still in the endoplasmic reticulum and is required for stabilization of MFSD1 in lysosomes but has no direct effect on its targeting to lysosomes or transporter activity.</text>
</comment>
<comment type="catalytic activity">
    <reaction evidence="12">
        <text>L-lysyl-L-alpha-amino acid(out) = L-lysyl-L-alpha-amino acid(in)</text>
        <dbReference type="Rhea" id="RHEA:79387"/>
        <dbReference type="ChEBI" id="CHEBI:229965"/>
    </reaction>
</comment>
<comment type="catalytic activity">
    <reaction evidence="9">
        <text>L-histidyl-glycine(out) = L-histidyl-glycine(in)</text>
        <dbReference type="Rhea" id="RHEA:79395"/>
        <dbReference type="ChEBI" id="CHEBI:229957"/>
    </reaction>
</comment>
<feature type="transmembrane region" description="Helical" evidence="25">
    <location>
        <begin position="78"/>
        <end position="94"/>
    </location>
</feature>
<organism evidence="27 28">
    <name type="scientific">Legionella massiliensis</name>
    <dbReference type="NCBI Taxonomy" id="1034943"/>
    <lineage>
        <taxon>Bacteria</taxon>
        <taxon>Pseudomonadati</taxon>
        <taxon>Pseudomonadota</taxon>
        <taxon>Gammaproteobacteria</taxon>
        <taxon>Legionellales</taxon>
        <taxon>Legionellaceae</taxon>
        <taxon>Legionella</taxon>
    </lineage>
</organism>
<dbReference type="InterPro" id="IPR052187">
    <property type="entry name" value="MFSD1"/>
</dbReference>
<feature type="transmembrane region" description="Helical" evidence="25">
    <location>
        <begin position="208"/>
        <end position="232"/>
    </location>
</feature>
<evidence type="ECO:0000256" key="3">
    <source>
        <dbReference type="ARBA" id="ARBA00022448"/>
    </source>
</evidence>
<dbReference type="STRING" id="1034943.BN59_01219"/>
<feature type="transmembrane region" description="Helical" evidence="25">
    <location>
        <begin position="165"/>
        <end position="187"/>
    </location>
</feature>
<accession>A0A078KRB7</accession>
<evidence type="ECO:0000256" key="13">
    <source>
        <dbReference type="ARBA" id="ARBA00044893"/>
    </source>
</evidence>
<evidence type="ECO:0000259" key="26">
    <source>
        <dbReference type="PROSITE" id="PS50850"/>
    </source>
</evidence>
<comment type="catalytic activity">
    <reaction evidence="19">
        <text>L-alanyl-L-lysine(out) = L-alanyl-L-lysine(in)</text>
        <dbReference type="Rhea" id="RHEA:79415"/>
        <dbReference type="ChEBI" id="CHEBI:192470"/>
    </reaction>
</comment>
<proteinExistence type="inferred from homology"/>